<dbReference type="Proteomes" id="UP001186974">
    <property type="component" value="Unassembled WGS sequence"/>
</dbReference>
<name>A0ACC3CUG4_9PEZI</name>
<reference evidence="1" key="1">
    <citation type="submission" date="2024-09" db="EMBL/GenBank/DDBJ databases">
        <title>Black Yeasts Isolated from many extreme environments.</title>
        <authorList>
            <person name="Coleine C."/>
            <person name="Stajich J.E."/>
            <person name="Selbmann L."/>
        </authorList>
    </citation>
    <scope>NUCLEOTIDE SEQUENCE</scope>
    <source>
        <strain evidence="1">CCFEE 5737</strain>
    </source>
</reference>
<evidence type="ECO:0000313" key="2">
    <source>
        <dbReference type="Proteomes" id="UP001186974"/>
    </source>
</evidence>
<sequence>MTLSIYVRAANFAGEFLPQLAFSDCVLRFSKLLTAIHIAGGTLSDEALEHLVRGMPMAARPNMAISRFSVSPSRADIAALVLRALPPPEGSAMSLVDNIGVLAGTASVFSTLGLQRKMVIVMKEFLSSLIPGLVQARKIGAAEMGVHPAAGLAALNMANGGSGSAGALNLGDGEVERGIDEFLGLLGKIYGVMDVKTFALAQEDGTLTEQLMRNSFF</sequence>
<evidence type="ECO:0000313" key="1">
    <source>
        <dbReference type="EMBL" id="KAK3044934.1"/>
    </source>
</evidence>
<organism evidence="1 2">
    <name type="scientific">Coniosporium uncinatum</name>
    <dbReference type="NCBI Taxonomy" id="93489"/>
    <lineage>
        <taxon>Eukaryota</taxon>
        <taxon>Fungi</taxon>
        <taxon>Dikarya</taxon>
        <taxon>Ascomycota</taxon>
        <taxon>Pezizomycotina</taxon>
        <taxon>Dothideomycetes</taxon>
        <taxon>Dothideomycetes incertae sedis</taxon>
        <taxon>Coniosporium</taxon>
    </lineage>
</organism>
<protein>
    <submittedName>
        <fullName evidence="1">Uncharacterized protein</fullName>
    </submittedName>
</protein>
<feature type="non-terminal residue" evidence="1">
    <location>
        <position position="217"/>
    </location>
</feature>
<gene>
    <name evidence="1" type="ORF">LTS18_015009</name>
</gene>
<accession>A0ACC3CUG4</accession>
<keyword evidence="2" id="KW-1185">Reference proteome</keyword>
<comment type="caution">
    <text evidence="1">The sequence shown here is derived from an EMBL/GenBank/DDBJ whole genome shotgun (WGS) entry which is preliminary data.</text>
</comment>
<proteinExistence type="predicted"/>
<dbReference type="EMBL" id="JAWDJW010011252">
    <property type="protein sequence ID" value="KAK3044934.1"/>
    <property type="molecule type" value="Genomic_DNA"/>
</dbReference>